<reference evidence="2" key="1">
    <citation type="submission" date="2022-12" db="EMBL/GenBank/DDBJ databases">
        <title>Complete genome sequence of an Australian strain of Rouxiella badensis DAR84756 and resolution of the R. badensis DSM100043 and R. chamberiensis DSM28324 genomes.</title>
        <authorList>
            <person name="Paul S."/>
            <person name="Anderson P.J."/>
            <person name="Maynard G."/>
            <person name="Dyall-Smith M."/>
            <person name="Kudinha T."/>
        </authorList>
    </citation>
    <scope>NUCLEOTIDE SEQUENCE</scope>
    <source>
        <strain evidence="2">DSM 28324</strain>
    </source>
</reference>
<dbReference type="InterPro" id="IPR007048">
    <property type="entry name" value="IraD/Gp25-like"/>
</dbReference>
<evidence type="ECO:0000313" key="2">
    <source>
        <dbReference type="EMBL" id="WAT01036.1"/>
    </source>
</evidence>
<accession>A0ABY7HQD3</accession>
<sequence>MANASYLGMSRATGAAIDDLEHIRQSLSDILGTPIGSRVMRRDYGSMLSDLIDQPKNDALRLQIMAACYIAVLKWEPRIKLTGITFEKGEAGKMVVEITGTRVDTSATFSLSLPVS</sequence>
<dbReference type="Gene3D" id="3.10.450.40">
    <property type="match status" value="1"/>
</dbReference>
<keyword evidence="3" id="KW-1185">Reference proteome</keyword>
<protein>
    <submittedName>
        <fullName evidence="2">GPW/gp25 family protein</fullName>
    </submittedName>
</protein>
<dbReference type="RefSeq" id="WP_045049098.1">
    <property type="nucleotide sequence ID" value="NZ_CP114058.1"/>
</dbReference>
<name>A0ABY7HQD3_9GAMM</name>
<dbReference type="SUPFAM" id="SSF160719">
    <property type="entry name" value="gpW/gp25-like"/>
    <property type="match status" value="1"/>
</dbReference>
<dbReference type="Pfam" id="PF04965">
    <property type="entry name" value="GPW_gp25"/>
    <property type="match status" value="1"/>
</dbReference>
<organism evidence="2 3">
    <name type="scientific">Rouxiella chamberiensis</name>
    <dbReference type="NCBI Taxonomy" id="1513468"/>
    <lineage>
        <taxon>Bacteria</taxon>
        <taxon>Pseudomonadati</taxon>
        <taxon>Pseudomonadota</taxon>
        <taxon>Gammaproteobacteria</taxon>
        <taxon>Enterobacterales</taxon>
        <taxon>Yersiniaceae</taxon>
        <taxon>Rouxiella</taxon>
    </lineage>
</organism>
<dbReference type="EMBL" id="CP114058">
    <property type="protein sequence ID" value="WAT01036.1"/>
    <property type="molecule type" value="Genomic_DNA"/>
</dbReference>
<gene>
    <name evidence="2" type="ORF">O1V66_20120</name>
</gene>
<proteinExistence type="predicted"/>
<dbReference type="Proteomes" id="UP001164712">
    <property type="component" value="Chromosome"/>
</dbReference>
<evidence type="ECO:0000259" key="1">
    <source>
        <dbReference type="Pfam" id="PF04965"/>
    </source>
</evidence>
<evidence type="ECO:0000313" key="3">
    <source>
        <dbReference type="Proteomes" id="UP001164712"/>
    </source>
</evidence>
<feature type="domain" description="IraD/Gp25-like" evidence="1">
    <location>
        <begin position="20"/>
        <end position="103"/>
    </location>
</feature>